<sequence length="208" mass="23014">MGINYPTMVLSLRGLNTSSEKTSPKQPKNLLNHKNPQKSVLENEKKNEETTISDLKSPKSDRSVGRRPSPCPPLHLVWQLKLEAAGTAPSQAAAPDLIHSRWSTINGRLRASGRDERPRVHFSTSVMVSLAWLTVAPPPRRSDLETGYQSQLPSNLVSPCKFLPLNGHNKLLAECRSRPRRARLILHRAATVPTTAPTLSRSSQGRGR</sequence>
<evidence type="ECO:0000256" key="1">
    <source>
        <dbReference type="SAM" id="MobiDB-lite"/>
    </source>
</evidence>
<evidence type="ECO:0000313" key="2">
    <source>
        <dbReference type="EMBL" id="CAH9134774.1"/>
    </source>
</evidence>
<feature type="region of interest" description="Disordered" evidence="1">
    <location>
        <begin position="15"/>
        <end position="70"/>
    </location>
</feature>
<dbReference type="AlphaFoldDB" id="A0AAV0FHE6"/>
<evidence type="ECO:0000313" key="3">
    <source>
        <dbReference type="Proteomes" id="UP001152523"/>
    </source>
</evidence>
<reference evidence="2" key="1">
    <citation type="submission" date="2022-07" db="EMBL/GenBank/DDBJ databases">
        <authorList>
            <person name="Macas J."/>
            <person name="Novak P."/>
            <person name="Neumann P."/>
        </authorList>
    </citation>
    <scope>NUCLEOTIDE SEQUENCE</scope>
</reference>
<proteinExistence type="predicted"/>
<comment type="caution">
    <text evidence="2">The sequence shown here is derived from an EMBL/GenBank/DDBJ whole genome shotgun (WGS) entry which is preliminary data.</text>
</comment>
<protein>
    <submittedName>
        <fullName evidence="2">Uncharacterized protein</fullName>
    </submittedName>
</protein>
<keyword evidence="3" id="KW-1185">Reference proteome</keyword>
<feature type="compositionally biased region" description="Polar residues" evidence="1">
    <location>
        <begin position="15"/>
        <end position="26"/>
    </location>
</feature>
<organism evidence="2 3">
    <name type="scientific">Cuscuta epithymum</name>
    <dbReference type="NCBI Taxonomy" id="186058"/>
    <lineage>
        <taxon>Eukaryota</taxon>
        <taxon>Viridiplantae</taxon>
        <taxon>Streptophyta</taxon>
        <taxon>Embryophyta</taxon>
        <taxon>Tracheophyta</taxon>
        <taxon>Spermatophyta</taxon>
        <taxon>Magnoliopsida</taxon>
        <taxon>eudicotyledons</taxon>
        <taxon>Gunneridae</taxon>
        <taxon>Pentapetalae</taxon>
        <taxon>asterids</taxon>
        <taxon>lamiids</taxon>
        <taxon>Solanales</taxon>
        <taxon>Convolvulaceae</taxon>
        <taxon>Cuscuteae</taxon>
        <taxon>Cuscuta</taxon>
        <taxon>Cuscuta subgen. Cuscuta</taxon>
    </lineage>
</organism>
<dbReference type="Proteomes" id="UP001152523">
    <property type="component" value="Unassembled WGS sequence"/>
</dbReference>
<dbReference type="EMBL" id="CAMAPF010000984">
    <property type="protein sequence ID" value="CAH9134774.1"/>
    <property type="molecule type" value="Genomic_DNA"/>
</dbReference>
<name>A0AAV0FHE6_9ASTE</name>
<gene>
    <name evidence="2" type="ORF">CEPIT_LOCUS34000</name>
</gene>
<accession>A0AAV0FHE6</accession>